<organism evidence="1 2">
    <name type="scientific">Spirodela intermedia</name>
    <name type="common">Intermediate duckweed</name>
    <dbReference type="NCBI Taxonomy" id="51605"/>
    <lineage>
        <taxon>Eukaryota</taxon>
        <taxon>Viridiplantae</taxon>
        <taxon>Streptophyta</taxon>
        <taxon>Embryophyta</taxon>
        <taxon>Tracheophyta</taxon>
        <taxon>Spermatophyta</taxon>
        <taxon>Magnoliopsida</taxon>
        <taxon>Liliopsida</taxon>
        <taxon>Araceae</taxon>
        <taxon>Lemnoideae</taxon>
        <taxon>Spirodela</taxon>
    </lineage>
</organism>
<dbReference type="AlphaFoldDB" id="A0A7I8K9E4"/>
<evidence type="ECO:0000313" key="2">
    <source>
        <dbReference type="Proteomes" id="UP000663760"/>
    </source>
</evidence>
<dbReference type="EMBL" id="LR746267">
    <property type="protein sequence ID" value="CAA7394331.1"/>
    <property type="molecule type" value="Genomic_DNA"/>
</dbReference>
<dbReference type="Proteomes" id="UP000663760">
    <property type="component" value="Chromosome 4"/>
</dbReference>
<evidence type="ECO:0000313" key="1">
    <source>
        <dbReference type="EMBL" id="CAA7394331.1"/>
    </source>
</evidence>
<reference evidence="1" key="1">
    <citation type="submission" date="2020-02" db="EMBL/GenBank/DDBJ databases">
        <authorList>
            <person name="Scholz U."/>
            <person name="Mascher M."/>
            <person name="Fiebig A."/>
        </authorList>
    </citation>
    <scope>NUCLEOTIDE SEQUENCE</scope>
</reference>
<name>A0A7I8K9E4_SPIIN</name>
<protein>
    <submittedName>
        <fullName evidence="1">Uncharacterized protein</fullName>
    </submittedName>
</protein>
<proteinExistence type="predicted"/>
<keyword evidence="2" id="KW-1185">Reference proteome</keyword>
<sequence>MHGRRSLHPSLETVEKSQHFEEMGEMLNNQNRIMRLREFYEPADSKIQPQIYGNIEANMNFKLDSTDTHAYLYDFVEKCDSHNIAGVNADVLKMRIFSHTLSDKVKDWFRTMATNIIEKLVDSCAYHQELSQNGWISAPKCGGLLKVSTIEPDIWRDKVEGDIGKVGQAMEELTKQMKNMMNPSSNFTSFSPISKPSFLCSICESYDHTNDICPTLEQVNAFERNTQMQGVWNQRGGYGNQGWNKEGNNNYQPRPYHQQNYQNFQNFAPNPCSNFTSSQLPTQPCVNPRNVSYIDHANDYSHHVDLNENIFCEEEHHEHEFVSGISRFRNGKELPDPFEPRSFEELNDVKNEEVDDVLMKILDEHIEKSAIPEPDPKVYVPPIPFPQALKSSKNEIMKWLKVGFIYAISNSPWS</sequence>
<gene>
    <name evidence="1" type="ORF">SI8410_04004992</name>
</gene>
<accession>A0A7I8K9E4</accession>